<feature type="compositionally biased region" description="Low complexity" evidence="1">
    <location>
        <begin position="218"/>
        <end position="228"/>
    </location>
</feature>
<sequence length="680" mass="74136">MNGPSLGSPSNAPLATIVTSALAVPYSPVRRRVSGPHTIPNLHATGISISETGVKAEDGRRVNSSSDIRGAVQQRKLPAPGRELFSDDEDEDLSNAPLPGFPISRRGSRPLPPIPADEPVDDCLLHQHGETITRFPTPNFAVVHNDVQRAHDLDTRPGLSAKVIRPFKMLKSQLEAGNNPGGAVECDADSLSNQTEVGGQSAGFRALGQAGLYAKHTSTVSSSGNSSLSRRDTTTSEGSYITAVSGPPNTNTVRLIGVEAKPHSRHTAKSTRFLDVPEQEQDEGDAVSDVESSSEGLLNRQAPHSPALLAATHTATDRFTRRFPVSLSHRKANCEGAVARNRDPDEHHLLPLLGYGETGAIVEWPSAWMPEKWALLFSVCSVFVYGSAALLLVLMTWFGVWPKSPIMRIVDYDILVTLTSASLIVFGTSIFGICGTLLNSRPLLAIYCILLWPSFGAMLVVGYTSYRRATFALPSKLDQAWSQKYGDEDRTILQYAVSALGSRRVAIGSKEGFGSLDVAGCKARLLHFERVSLGRYYTWVFSLVPLHVLNIVTALLCSNHVNQLFGKGLTPWQYRLSIADVKANALQVLEKYRDTLIPLQPGRVYALRSRQLGDGTSRSPRIPQKEENERLESHPGERCIYPMSESDGAQGHRWGGGLPYAESDGSMFGFRRRTHEERSA</sequence>
<name>A0A5N5QVR7_9AGAM</name>
<protein>
    <submittedName>
        <fullName evidence="3">Tetraspanin family protein</fullName>
    </submittedName>
</protein>
<feature type="region of interest" description="Disordered" evidence="1">
    <location>
        <begin position="50"/>
        <end position="109"/>
    </location>
</feature>
<evidence type="ECO:0000256" key="1">
    <source>
        <dbReference type="SAM" id="MobiDB-lite"/>
    </source>
</evidence>
<evidence type="ECO:0000313" key="4">
    <source>
        <dbReference type="Proteomes" id="UP000383932"/>
    </source>
</evidence>
<keyword evidence="2" id="KW-1133">Transmembrane helix</keyword>
<feature type="compositionally biased region" description="Acidic residues" evidence="1">
    <location>
        <begin position="277"/>
        <end position="288"/>
    </location>
</feature>
<feature type="transmembrane region" description="Helical" evidence="2">
    <location>
        <begin position="444"/>
        <end position="466"/>
    </location>
</feature>
<feature type="region of interest" description="Disordered" evidence="1">
    <location>
        <begin position="613"/>
        <end position="680"/>
    </location>
</feature>
<reference evidence="3 4" key="1">
    <citation type="journal article" date="2019" name="Fungal Biol. Biotechnol.">
        <title>Draft genome sequence of fastidious pathogen Ceratobasidium theobromae, which causes vascular-streak dieback in Theobroma cacao.</title>
        <authorList>
            <person name="Ali S.S."/>
            <person name="Asman A."/>
            <person name="Shao J."/>
            <person name="Firmansyah A.P."/>
            <person name="Susilo A.W."/>
            <person name="Rosmana A."/>
            <person name="McMahon P."/>
            <person name="Junaid M."/>
            <person name="Guest D."/>
            <person name="Kheng T.Y."/>
            <person name="Meinhardt L.W."/>
            <person name="Bailey B.A."/>
        </authorList>
    </citation>
    <scope>NUCLEOTIDE SEQUENCE [LARGE SCALE GENOMIC DNA]</scope>
    <source>
        <strain evidence="3 4">CT2</strain>
    </source>
</reference>
<keyword evidence="4" id="KW-1185">Reference proteome</keyword>
<organism evidence="3 4">
    <name type="scientific">Ceratobasidium theobromae</name>
    <dbReference type="NCBI Taxonomy" id="1582974"/>
    <lineage>
        <taxon>Eukaryota</taxon>
        <taxon>Fungi</taxon>
        <taxon>Dikarya</taxon>
        <taxon>Basidiomycota</taxon>
        <taxon>Agaricomycotina</taxon>
        <taxon>Agaricomycetes</taxon>
        <taxon>Cantharellales</taxon>
        <taxon>Ceratobasidiaceae</taxon>
        <taxon>Ceratobasidium</taxon>
    </lineage>
</organism>
<feature type="transmembrane region" description="Helical" evidence="2">
    <location>
        <begin position="412"/>
        <end position="438"/>
    </location>
</feature>
<evidence type="ECO:0000313" key="3">
    <source>
        <dbReference type="EMBL" id="KAB5595842.1"/>
    </source>
</evidence>
<comment type="caution">
    <text evidence="3">The sequence shown here is derived from an EMBL/GenBank/DDBJ whole genome shotgun (WGS) entry which is preliminary data.</text>
</comment>
<dbReference type="OrthoDB" id="2156690at2759"/>
<dbReference type="EMBL" id="SSOP01000005">
    <property type="protein sequence ID" value="KAB5595842.1"/>
    <property type="molecule type" value="Genomic_DNA"/>
</dbReference>
<keyword evidence="2" id="KW-0812">Transmembrane</keyword>
<gene>
    <name evidence="3" type="ORF">CTheo_606</name>
</gene>
<accession>A0A5N5QVR7</accession>
<dbReference type="Proteomes" id="UP000383932">
    <property type="component" value="Unassembled WGS sequence"/>
</dbReference>
<evidence type="ECO:0000256" key="2">
    <source>
        <dbReference type="SAM" id="Phobius"/>
    </source>
</evidence>
<proteinExistence type="predicted"/>
<feature type="compositionally biased region" description="Basic and acidic residues" evidence="1">
    <location>
        <begin position="623"/>
        <end position="637"/>
    </location>
</feature>
<feature type="transmembrane region" description="Helical" evidence="2">
    <location>
        <begin position="373"/>
        <end position="400"/>
    </location>
</feature>
<dbReference type="AlphaFoldDB" id="A0A5N5QVR7"/>
<keyword evidence="2" id="KW-0472">Membrane</keyword>
<feature type="region of interest" description="Disordered" evidence="1">
    <location>
        <begin position="276"/>
        <end position="297"/>
    </location>
</feature>
<feature type="region of interest" description="Disordered" evidence="1">
    <location>
        <begin position="216"/>
        <end position="248"/>
    </location>
</feature>